<evidence type="ECO:0000256" key="7">
    <source>
        <dbReference type="RuleBase" id="RU363032"/>
    </source>
</evidence>
<evidence type="ECO:0000256" key="2">
    <source>
        <dbReference type="ARBA" id="ARBA00022448"/>
    </source>
</evidence>
<feature type="transmembrane region" description="Helical" evidence="7">
    <location>
        <begin position="12"/>
        <end position="33"/>
    </location>
</feature>
<feature type="transmembrane region" description="Helical" evidence="7">
    <location>
        <begin position="111"/>
        <end position="131"/>
    </location>
</feature>
<evidence type="ECO:0000313" key="9">
    <source>
        <dbReference type="EMBL" id="SCB44337.1"/>
    </source>
</evidence>
<comment type="subcellular location">
    <subcellularLocation>
        <location evidence="1 7">Cell membrane</location>
        <topology evidence="1 7">Multi-pass membrane protein</topology>
    </subcellularLocation>
</comment>
<feature type="transmembrane region" description="Helical" evidence="7">
    <location>
        <begin position="243"/>
        <end position="264"/>
    </location>
</feature>
<proteinExistence type="inferred from homology"/>
<organism evidence="9 10">
    <name type="scientific">Rhizobium multihospitium</name>
    <dbReference type="NCBI Taxonomy" id="410764"/>
    <lineage>
        <taxon>Bacteria</taxon>
        <taxon>Pseudomonadati</taxon>
        <taxon>Pseudomonadota</taxon>
        <taxon>Alphaproteobacteria</taxon>
        <taxon>Hyphomicrobiales</taxon>
        <taxon>Rhizobiaceae</taxon>
        <taxon>Rhizobium/Agrobacterium group</taxon>
        <taxon>Rhizobium</taxon>
    </lineage>
</organism>
<dbReference type="Gene3D" id="1.10.3720.10">
    <property type="entry name" value="MetI-like"/>
    <property type="match status" value="1"/>
</dbReference>
<dbReference type="InterPro" id="IPR035906">
    <property type="entry name" value="MetI-like_sf"/>
</dbReference>
<dbReference type="SUPFAM" id="SSF161098">
    <property type="entry name" value="MetI-like"/>
    <property type="match status" value="1"/>
</dbReference>
<evidence type="ECO:0000256" key="5">
    <source>
        <dbReference type="ARBA" id="ARBA00022989"/>
    </source>
</evidence>
<dbReference type="Proteomes" id="UP000199101">
    <property type="component" value="Unassembled WGS sequence"/>
</dbReference>
<sequence>MTTPLLPRRPLVFASMLVVAAVLGAAAFGPLLAPHDPLAINQNAVNQGSSAEFWLGTDEFGRDLLSRLLVGIRPTVLVAAISTFIAATAGTALGIIGAYSRPIISFFVMRAVDIMLSFPAILLALLAVGFWQSGVTSLSVVIGVIFIPQFARVAQSATLQVIRQEFVEAEHAMGARYLRVVLKAILPNILPPLVVQATLTIAAAILLESGLSFLGLGIVPPEPSWGQMIGIARGYLSQNPMYVAWPSLCLALTVLAINILGDALQDHLDPRLREE</sequence>
<dbReference type="STRING" id="410764.GA0061103_6458"/>
<dbReference type="InterPro" id="IPR000515">
    <property type="entry name" value="MetI-like"/>
</dbReference>
<comment type="similarity">
    <text evidence="7">Belongs to the binding-protein-dependent transport system permease family.</text>
</comment>
<dbReference type="GO" id="GO:0005886">
    <property type="term" value="C:plasma membrane"/>
    <property type="evidence" value="ECO:0007669"/>
    <property type="project" value="UniProtKB-SubCell"/>
</dbReference>
<keyword evidence="10" id="KW-1185">Reference proteome</keyword>
<dbReference type="AlphaFoldDB" id="A0A1C3WWE7"/>
<dbReference type="EMBL" id="FMAG01000008">
    <property type="protein sequence ID" value="SCB44337.1"/>
    <property type="molecule type" value="Genomic_DNA"/>
</dbReference>
<evidence type="ECO:0000256" key="1">
    <source>
        <dbReference type="ARBA" id="ARBA00004651"/>
    </source>
</evidence>
<evidence type="ECO:0000256" key="6">
    <source>
        <dbReference type="ARBA" id="ARBA00023136"/>
    </source>
</evidence>
<feature type="transmembrane region" description="Helical" evidence="7">
    <location>
        <begin position="76"/>
        <end position="99"/>
    </location>
</feature>
<keyword evidence="3" id="KW-1003">Cell membrane</keyword>
<keyword evidence="5 7" id="KW-1133">Transmembrane helix</keyword>
<evidence type="ECO:0000313" key="10">
    <source>
        <dbReference type="Proteomes" id="UP000199101"/>
    </source>
</evidence>
<feature type="domain" description="ABC transmembrane type-1" evidence="8">
    <location>
        <begin position="72"/>
        <end position="261"/>
    </location>
</feature>
<feature type="transmembrane region" description="Helical" evidence="7">
    <location>
        <begin position="193"/>
        <end position="219"/>
    </location>
</feature>
<dbReference type="PANTHER" id="PTHR43386">
    <property type="entry name" value="OLIGOPEPTIDE TRANSPORT SYSTEM PERMEASE PROTEIN APPC"/>
    <property type="match status" value="1"/>
</dbReference>
<dbReference type="InterPro" id="IPR050366">
    <property type="entry name" value="BP-dependent_transpt_permease"/>
</dbReference>
<keyword evidence="6 7" id="KW-0472">Membrane</keyword>
<accession>A0A1C3WWE7</accession>
<evidence type="ECO:0000256" key="4">
    <source>
        <dbReference type="ARBA" id="ARBA00022692"/>
    </source>
</evidence>
<dbReference type="CDD" id="cd06261">
    <property type="entry name" value="TM_PBP2"/>
    <property type="match status" value="1"/>
</dbReference>
<dbReference type="GO" id="GO:0055085">
    <property type="term" value="P:transmembrane transport"/>
    <property type="evidence" value="ECO:0007669"/>
    <property type="project" value="InterPro"/>
</dbReference>
<dbReference type="RefSeq" id="WP_092716626.1">
    <property type="nucleotide sequence ID" value="NZ_FMAG01000008.1"/>
</dbReference>
<dbReference type="PANTHER" id="PTHR43386:SF25">
    <property type="entry name" value="PEPTIDE ABC TRANSPORTER PERMEASE PROTEIN"/>
    <property type="match status" value="1"/>
</dbReference>
<protein>
    <submittedName>
        <fullName evidence="9">Peptide/nickel transport system permease protein</fullName>
    </submittedName>
</protein>
<gene>
    <name evidence="9" type="ORF">GA0061103_6458</name>
</gene>
<keyword evidence="4 7" id="KW-0812">Transmembrane</keyword>
<feature type="transmembrane region" description="Helical" evidence="7">
    <location>
        <begin position="137"/>
        <end position="154"/>
    </location>
</feature>
<dbReference type="PROSITE" id="PS50928">
    <property type="entry name" value="ABC_TM1"/>
    <property type="match status" value="1"/>
</dbReference>
<reference evidence="10" key="1">
    <citation type="submission" date="2016-08" db="EMBL/GenBank/DDBJ databases">
        <authorList>
            <person name="Varghese N."/>
            <person name="Submissions Spin"/>
        </authorList>
    </citation>
    <scope>NUCLEOTIDE SEQUENCE [LARGE SCALE GENOMIC DNA]</scope>
    <source>
        <strain evidence="10">HAMBI 2975</strain>
    </source>
</reference>
<name>A0A1C3WWE7_9HYPH</name>
<dbReference type="OrthoDB" id="8906042at2"/>
<dbReference type="Pfam" id="PF00528">
    <property type="entry name" value="BPD_transp_1"/>
    <property type="match status" value="1"/>
</dbReference>
<evidence type="ECO:0000256" key="3">
    <source>
        <dbReference type="ARBA" id="ARBA00022475"/>
    </source>
</evidence>
<evidence type="ECO:0000259" key="8">
    <source>
        <dbReference type="PROSITE" id="PS50928"/>
    </source>
</evidence>
<keyword evidence="2 7" id="KW-0813">Transport</keyword>